<accession>A0ABN7STK8</accession>
<evidence type="ECO:0000256" key="3">
    <source>
        <dbReference type="ARBA" id="ARBA00022679"/>
    </source>
</evidence>
<evidence type="ECO:0000313" key="12">
    <source>
        <dbReference type="EMBL" id="CAG5105412.1"/>
    </source>
</evidence>
<evidence type="ECO:0000256" key="8">
    <source>
        <dbReference type="ARBA" id="ARBA00023136"/>
    </source>
</evidence>
<comment type="similarity">
    <text evidence="2">Belongs to the galactose-3-O-sulfotransferase family.</text>
</comment>
<dbReference type="PANTHER" id="PTHR14647">
    <property type="entry name" value="GALACTOSE-3-O-SULFOTRANSFERASE"/>
    <property type="match status" value="1"/>
</dbReference>
<keyword evidence="4 11" id="KW-0812">Transmembrane</keyword>
<protein>
    <submittedName>
        <fullName evidence="12">Oidioi.mRNA.OKI2018_I69.chr1.g2111.t1.cds</fullName>
    </submittedName>
</protein>
<evidence type="ECO:0000256" key="7">
    <source>
        <dbReference type="ARBA" id="ARBA00023034"/>
    </source>
</evidence>
<dbReference type="Pfam" id="PF06990">
    <property type="entry name" value="Gal-3-0_sulfotr"/>
    <property type="match status" value="1"/>
</dbReference>
<keyword evidence="9" id="KW-0325">Glycoprotein</keyword>
<dbReference type="InterPro" id="IPR009729">
    <property type="entry name" value="Gal-3-0_sulfotransfrase"/>
</dbReference>
<evidence type="ECO:0000256" key="9">
    <source>
        <dbReference type="ARBA" id="ARBA00023180"/>
    </source>
</evidence>
<evidence type="ECO:0000256" key="11">
    <source>
        <dbReference type="SAM" id="Phobius"/>
    </source>
</evidence>
<dbReference type="Proteomes" id="UP001158576">
    <property type="component" value="Chromosome 1"/>
</dbReference>
<proteinExistence type="inferred from homology"/>
<dbReference type="Gene3D" id="3.40.50.300">
    <property type="entry name" value="P-loop containing nucleotide triphosphate hydrolases"/>
    <property type="match status" value="1"/>
</dbReference>
<name>A0ABN7STK8_OIKDI</name>
<dbReference type="SUPFAM" id="SSF52540">
    <property type="entry name" value="P-loop containing nucleoside triphosphate hydrolases"/>
    <property type="match status" value="1"/>
</dbReference>
<dbReference type="PANTHER" id="PTHR14647:SF87">
    <property type="entry name" value="PUTATIVE-RELATED"/>
    <property type="match status" value="1"/>
</dbReference>
<keyword evidence="6 11" id="KW-1133">Transmembrane helix</keyword>
<dbReference type="InterPro" id="IPR027417">
    <property type="entry name" value="P-loop_NTPase"/>
</dbReference>
<organism evidence="12 13">
    <name type="scientific">Oikopleura dioica</name>
    <name type="common">Tunicate</name>
    <dbReference type="NCBI Taxonomy" id="34765"/>
    <lineage>
        <taxon>Eukaryota</taxon>
        <taxon>Metazoa</taxon>
        <taxon>Chordata</taxon>
        <taxon>Tunicata</taxon>
        <taxon>Appendicularia</taxon>
        <taxon>Copelata</taxon>
        <taxon>Oikopleuridae</taxon>
        <taxon>Oikopleura</taxon>
    </lineage>
</organism>
<gene>
    <name evidence="12" type="ORF">OKIOD_LOCUS10876</name>
</gene>
<keyword evidence="10" id="KW-0175">Coiled coil</keyword>
<evidence type="ECO:0000313" key="13">
    <source>
        <dbReference type="Proteomes" id="UP001158576"/>
    </source>
</evidence>
<evidence type="ECO:0000256" key="10">
    <source>
        <dbReference type="SAM" id="Coils"/>
    </source>
</evidence>
<keyword evidence="8 11" id="KW-0472">Membrane</keyword>
<feature type="coiled-coil region" evidence="10">
    <location>
        <begin position="358"/>
        <end position="385"/>
    </location>
</feature>
<dbReference type="EMBL" id="OU015566">
    <property type="protein sequence ID" value="CAG5105412.1"/>
    <property type="molecule type" value="Genomic_DNA"/>
</dbReference>
<evidence type="ECO:0000256" key="4">
    <source>
        <dbReference type="ARBA" id="ARBA00022692"/>
    </source>
</evidence>
<keyword evidence="7" id="KW-0333">Golgi apparatus</keyword>
<keyword evidence="3" id="KW-0808">Transferase</keyword>
<keyword evidence="13" id="KW-1185">Reference proteome</keyword>
<evidence type="ECO:0000256" key="1">
    <source>
        <dbReference type="ARBA" id="ARBA00004323"/>
    </source>
</evidence>
<evidence type="ECO:0000256" key="2">
    <source>
        <dbReference type="ARBA" id="ARBA00008124"/>
    </source>
</evidence>
<keyword evidence="5" id="KW-0735">Signal-anchor</keyword>
<feature type="transmembrane region" description="Helical" evidence="11">
    <location>
        <begin position="41"/>
        <end position="60"/>
    </location>
</feature>
<comment type="subcellular location">
    <subcellularLocation>
        <location evidence="1">Golgi apparatus membrane</location>
        <topology evidence="1">Single-pass type II membrane protein</topology>
    </subcellularLocation>
</comment>
<evidence type="ECO:0000256" key="5">
    <source>
        <dbReference type="ARBA" id="ARBA00022968"/>
    </source>
</evidence>
<reference evidence="12 13" key="1">
    <citation type="submission" date="2021-04" db="EMBL/GenBank/DDBJ databases">
        <authorList>
            <person name="Bliznina A."/>
        </authorList>
    </citation>
    <scope>NUCLEOTIDE SEQUENCE [LARGE SCALE GENOMIC DNA]</scope>
</reference>
<evidence type="ECO:0000256" key="6">
    <source>
        <dbReference type="ARBA" id="ARBA00022989"/>
    </source>
</evidence>
<sequence length="462" mass="54102">MTSANYHNKFVAVSDDGQRVLKRSKKRTTEVAGKSSTLLEILLAARGSLIALCFVILLNVHFHYRTKDSLLGGMMRPKRAAAEEYEPIVVTPSFTKKFEDMVSGERDTCQPDPVVFVKTHKTGGTTITNMILRHAERNSMLVGLPIQDHWELAGYPVSFDQRLVDPVAEKYDVLCHHFRFNYEEIEKKMHDNAAYVTIMRNPISNYESIFGFFRDYPFAQWVGRNGTLKNFLSDPERFYDKSTPWYFRAKNYMAYDLGFDNEDTSREYARYAIEEMDKIFDLVMITDRFEESIVLLRDLLCMSDEDVIYLALKVRRETQSTELTTDEARKIREWNSLDASLYDHFEKKLDIAVEKFGRDKMSLEVNKLRAQLRDVEERCVDAYAQQRLTPWIRRIKLRRKSGDQCLKMTWGEVKFADHIRELQSERTDLPPQPSYIRQHILHHDVQRTVLGESPYIHADLML</sequence>